<dbReference type="InterPro" id="IPR009061">
    <property type="entry name" value="DNA-bd_dom_put_sf"/>
</dbReference>
<evidence type="ECO:0000259" key="1">
    <source>
        <dbReference type="Pfam" id="PF09278"/>
    </source>
</evidence>
<dbReference type="Pfam" id="PF09278">
    <property type="entry name" value="MerR-DNA-bind"/>
    <property type="match status" value="1"/>
</dbReference>
<name>A0A543AX96_9ACTN</name>
<dbReference type="EMBL" id="VFOW01000001">
    <property type="protein sequence ID" value="TQL77183.1"/>
    <property type="molecule type" value="Genomic_DNA"/>
</dbReference>
<organism evidence="2 3">
    <name type="scientific">Stackebrandtia endophytica</name>
    <dbReference type="NCBI Taxonomy" id="1496996"/>
    <lineage>
        <taxon>Bacteria</taxon>
        <taxon>Bacillati</taxon>
        <taxon>Actinomycetota</taxon>
        <taxon>Actinomycetes</taxon>
        <taxon>Glycomycetales</taxon>
        <taxon>Glycomycetaceae</taxon>
        <taxon>Stackebrandtia</taxon>
    </lineage>
</organism>
<protein>
    <submittedName>
        <fullName evidence="2">MerR-like DNA binding protein</fullName>
    </submittedName>
</protein>
<dbReference type="RefSeq" id="WP_170183285.1">
    <property type="nucleotide sequence ID" value="NZ_JBHTGS010000001.1"/>
</dbReference>
<gene>
    <name evidence="2" type="ORF">FB566_2734</name>
</gene>
<dbReference type="InParanoid" id="A0A543AX96"/>
<proteinExistence type="predicted"/>
<evidence type="ECO:0000313" key="2">
    <source>
        <dbReference type="EMBL" id="TQL77183.1"/>
    </source>
</evidence>
<dbReference type="InterPro" id="IPR015358">
    <property type="entry name" value="Tscrpt_reg_MerR_DNA-bd"/>
</dbReference>
<dbReference type="SUPFAM" id="SSF46955">
    <property type="entry name" value="Putative DNA-binding domain"/>
    <property type="match status" value="1"/>
</dbReference>
<dbReference type="Proteomes" id="UP000317043">
    <property type="component" value="Unassembled WGS sequence"/>
</dbReference>
<dbReference type="Gene3D" id="1.10.1660.10">
    <property type="match status" value="1"/>
</dbReference>
<dbReference type="AlphaFoldDB" id="A0A543AX96"/>
<accession>A0A543AX96</accession>
<sequence length="79" mass="8825">MRRSQCAKIAGLSLEQIRLLLDGDVEQRRSLALAHAAHLDRRAAEITAARQMIGHVIDCRRDDCIDCATPHDTFGFPRA</sequence>
<evidence type="ECO:0000313" key="3">
    <source>
        <dbReference type="Proteomes" id="UP000317043"/>
    </source>
</evidence>
<feature type="domain" description="Transcription regulator MerR DNA binding" evidence="1">
    <location>
        <begin position="7"/>
        <end position="54"/>
    </location>
</feature>
<comment type="caution">
    <text evidence="2">The sequence shown here is derived from an EMBL/GenBank/DDBJ whole genome shotgun (WGS) entry which is preliminary data.</text>
</comment>
<keyword evidence="3" id="KW-1185">Reference proteome</keyword>
<reference evidence="2 3" key="1">
    <citation type="submission" date="2019-06" db="EMBL/GenBank/DDBJ databases">
        <title>Sequencing the genomes of 1000 actinobacteria strains.</title>
        <authorList>
            <person name="Klenk H.-P."/>
        </authorList>
    </citation>
    <scope>NUCLEOTIDE SEQUENCE [LARGE SCALE GENOMIC DNA]</scope>
    <source>
        <strain evidence="2 3">DSM 45928</strain>
    </source>
</reference>